<dbReference type="EMBL" id="RRCN01000002">
    <property type="protein sequence ID" value="RRJ54675.1"/>
    <property type="molecule type" value="Genomic_DNA"/>
</dbReference>
<feature type="transmembrane region" description="Helical" evidence="1">
    <location>
        <begin position="71"/>
        <end position="90"/>
    </location>
</feature>
<keyword evidence="3" id="KW-1185">Reference proteome</keyword>
<keyword evidence="1" id="KW-0472">Membrane</keyword>
<dbReference type="Proteomes" id="UP000267017">
    <property type="component" value="Unassembled WGS sequence"/>
</dbReference>
<gene>
    <name evidence="2" type="ORF">EHV15_34320</name>
</gene>
<organism evidence="2 3">
    <name type="scientific">Paenibacillus oralis</name>
    <dbReference type="NCBI Taxonomy" id="2490856"/>
    <lineage>
        <taxon>Bacteria</taxon>
        <taxon>Bacillati</taxon>
        <taxon>Bacillota</taxon>
        <taxon>Bacilli</taxon>
        <taxon>Bacillales</taxon>
        <taxon>Paenibacillaceae</taxon>
        <taxon>Paenibacillus</taxon>
    </lineage>
</organism>
<keyword evidence="1" id="KW-0812">Transmembrane</keyword>
<evidence type="ECO:0000313" key="2">
    <source>
        <dbReference type="EMBL" id="RRJ54675.1"/>
    </source>
</evidence>
<keyword evidence="1" id="KW-1133">Transmembrane helix</keyword>
<dbReference type="RefSeq" id="WP_128635762.1">
    <property type="nucleotide sequence ID" value="NZ_RRCN01000002.1"/>
</dbReference>
<evidence type="ECO:0000313" key="3">
    <source>
        <dbReference type="Proteomes" id="UP000267017"/>
    </source>
</evidence>
<protein>
    <submittedName>
        <fullName evidence="2">Uncharacterized protein</fullName>
    </submittedName>
</protein>
<accession>A0A3P3T9F2</accession>
<proteinExistence type="predicted"/>
<reference evidence="2 3" key="1">
    <citation type="submission" date="2018-11" db="EMBL/GenBank/DDBJ databases">
        <title>Genome sequencing of Paenibacillus sp. KCOM 3021 (= ChDC PVNT-B20).</title>
        <authorList>
            <person name="Kook J.-K."/>
            <person name="Park S.-N."/>
            <person name="Lim Y.K."/>
        </authorList>
    </citation>
    <scope>NUCLEOTIDE SEQUENCE [LARGE SCALE GENOMIC DNA]</scope>
    <source>
        <strain evidence="2 3">KCOM 3021</strain>
    </source>
</reference>
<sequence>MRKSTAVKRQPIGVLGEYRSVWDGAGDELEQFLIGQELRKNHRRSIAQIRRAVTVRYWIQVLRWTLEDMRVYFPLFGGILLALILLFIALY</sequence>
<dbReference type="OrthoDB" id="9896268at2"/>
<comment type="caution">
    <text evidence="2">The sequence shown here is derived from an EMBL/GenBank/DDBJ whole genome shotgun (WGS) entry which is preliminary data.</text>
</comment>
<name>A0A3P3T9F2_9BACL</name>
<dbReference type="AlphaFoldDB" id="A0A3P3T9F2"/>
<evidence type="ECO:0000256" key="1">
    <source>
        <dbReference type="SAM" id="Phobius"/>
    </source>
</evidence>